<evidence type="ECO:0000313" key="4">
    <source>
        <dbReference type="WBParaSite" id="EgrG_000550600"/>
    </source>
</evidence>
<accession>A0A068WTT2</accession>
<organism evidence="2">
    <name type="scientific">Echinococcus granulosus</name>
    <name type="common">Hydatid tapeworm</name>
    <dbReference type="NCBI Taxonomy" id="6210"/>
    <lineage>
        <taxon>Eukaryota</taxon>
        <taxon>Metazoa</taxon>
        <taxon>Spiralia</taxon>
        <taxon>Lophotrochozoa</taxon>
        <taxon>Platyhelminthes</taxon>
        <taxon>Cestoda</taxon>
        <taxon>Eucestoda</taxon>
        <taxon>Cyclophyllidea</taxon>
        <taxon>Taeniidae</taxon>
        <taxon>Echinococcus</taxon>
        <taxon>Echinococcus granulosus group</taxon>
    </lineage>
</organism>
<name>A0A068WTT2_ECHGR</name>
<dbReference type="EMBL" id="LK028582">
    <property type="protein sequence ID" value="CDS21094.1"/>
    <property type="molecule type" value="Genomic_DNA"/>
</dbReference>
<sequence length="255" mass="27624">MMLFVDIEAVKLQLYTHINDIIEDIMECIKSGIPIERCKMEGIRRRDGRHHEKLSNGKAVTVDSRCLRGEKDKSNGSSHFVSGGPYSGSSGNGRIGSYTGNEVLNSASYEFGRGGDYPGEDAESGEYNESLPESNSYGERSGYMENDESAFEANGYGGSNSYTGDDLPGVYSGSGSYLESQKPYPGSYSPDGSRGSCGSSECSDFIGTGGYPESNNMNVSLGSRQTRNFKNEINCVCDQGRGPDARCSCRQQNEH</sequence>
<dbReference type="WBParaSite" id="EgrG_000550600">
    <property type="protein sequence ID" value="EgrG_000550600"/>
    <property type="gene ID" value="EgrG_000550600"/>
</dbReference>
<dbReference type="AlphaFoldDB" id="A0A068WTT2"/>
<feature type="region of interest" description="Disordered" evidence="1">
    <location>
        <begin position="172"/>
        <end position="195"/>
    </location>
</feature>
<dbReference type="OrthoDB" id="9990982at2759"/>
<evidence type="ECO:0000256" key="1">
    <source>
        <dbReference type="SAM" id="MobiDB-lite"/>
    </source>
</evidence>
<evidence type="ECO:0000313" key="3">
    <source>
        <dbReference type="Proteomes" id="UP000492820"/>
    </source>
</evidence>
<reference evidence="2 3" key="1">
    <citation type="journal article" date="2013" name="Nature">
        <title>The genomes of four tapeworm species reveal adaptations to parasitism.</title>
        <authorList>
            <person name="Tsai I.J."/>
            <person name="Zarowiecki M."/>
            <person name="Holroyd N."/>
            <person name="Garciarrubio A."/>
            <person name="Sanchez-Flores A."/>
            <person name="Brooks K.L."/>
            <person name="Tracey A."/>
            <person name="Bobes R.J."/>
            <person name="Fragoso G."/>
            <person name="Sciutto E."/>
            <person name="Aslett M."/>
            <person name="Beasley H."/>
            <person name="Bennett H.M."/>
            <person name="Cai J."/>
            <person name="Camicia F."/>
            <person name="Clark R."/>
            <person name="Cucher M."/>
            <person name="De Silva N."/>
            <person name="Day T.A."/>
            <person name="Deplazes P."/>
            <person name="Estrada K."/>
            <person name="Fernandez C."/>
            <person name="Holland P.W."/>
            <person name="Hou J."/>
            <person name="Hu S."/>
            <person name="Huckvale T."/>
            <person name="Hung S.S."/>
            <person name="Kamenetzky L."/>
            <person name="Keane J.A."/>
            <person name="Kiss F."/>
            <person name="Koziol U."/>
            <person name="Lambert O."/>
            <person name="Liu K."/>
            <person name="Luo X."/>
            <person name="Luo Y."/>
            <person name="Macchiaroli N."/>
            <person name="Nichol S."/>
            <person name="Paps J."/>
            <person name="Parkinson J."/>
            <person name="Pouchkina-Stantcheva N."/>
            <person name="Riddiford N."/>
            <person name="Rosenzvit M."/>
            <person name="Salinas G."/>
            <person name="Wasmuth J.D."/>
            <person name="Zamanian M."/>
            <person name="Zheng Y."/>
            <person name="Cai X."/>
            <person name="Soberon X."/>
            <person name="Olson P.D."/>
            <person name="Laclette J.P."/>
            <person name="Brehm K."/>
            <person name="Berriman M."/>
            <person name="Garciarrubio A."/>
            <person name="Bobes R.J."/>
            <person name="Fragoso G."/>
            <person name="Sanchez-Flores A."/>
            <person name="Estrada K."/>
            <person name="Cevallos M.A."/>
            <person name="Morett E."/>
            <person name="Gonzalez V."/>
            <person name="Portillo T."/>
            <person name="Ochoa-Leyva A."/>
            <person name="Jose M.V."/>
            <person name="Sciutto E."/>
            <person name="Landa A."/>
            <person name="Jimenez L."/>
            <person name="Valdes V."/>
            <person name="Carrero J.C."/>
            <person name="Larralde C."/>
            <person name="Morales-Montor J."/>
            <person name="Limon-Lason J."/>
            <person name="Soberon X."/>
            <person name="Laclette J.P."/>
        </authorList>
    </citation>
    <scope>NUCLEOTIDE SEQUENCE [LARGE SCALE GENOMIC DNA]</scope>
</reference>
<proteinExistence type="predicted"/>
<gene>
    <name evidence="2" type="ORF">EgrG_000550600</name>
</gene>
<dbReference type="Proteomes" id="UP000492820">
    <property type="component" value="Unassembled WGS sequence"/>
</dbReference>
<protein>
    <submittedName>
        <fullName evidence="4">Expressed conserved protein</fullName>
    </submittedName>
</protein>
<evidence type="ECO:0000313" key="2">
    <source>
        <dbReference type="EMBL" id="CDS21094.1"/>
    </source>
</evidence>
<reference evidence="4" key="3">
    <citation type="submission" date="2020-10" db="UniProtKB">
        <authorList>
            <consortium name="WormBaseParasite"/>
        </authorList>
    </citation>
    <scope>IDENTIFICATION</scope>
</reference>
<reference evidence="2" key="2">
    <citation type="submission" date="2014-06" db="EMBL/GenBank/DDBJ databases">
        <authorList>
            <person name="Aslett M."/>
        </authorList>
    </citation>
    <scope>NUCLEOTIDE SEQUENCE</scope>
</reference>
<feature type="region of interest" description="Disordered" evidence="1">
    <location>
        <begin position="66"/>
        <end position="94"/>
    </location>
</feature>
<feature type="region of interest" description="Disordered" evidence="1">
    <location>
        <begin position="111"/>
        <end position="142"/>
    </location>
</feature>